<dbReference type="Proteomes" id="UP000555448">
    <property type="component" value="Unassembled WGS sequence"/>
</dbReference>
<dbReference type="PANTHER" id="PTHR11851:SF49">
    <property type="entry name" value="MITOCHONDRIAL-PROCESSING PEPTIDASE SUBUNIT ALPHA"/>
    <property type="match status" value="1"/>
</dbReference>
<feature type="domain" description="Peptidase M16 C-terminal" evidence="6">
    <location>
        <begin position="220"/>
        <end position="394"/>
    </location>
</feature>
<dbReference type="RefSeq" id="WP_184248707.1">
    <property type="nucleotide sequence ID" value="NZ_JACHLR010000018.1"/>
</dbReference>
<proteinExistence type="inferred from homology"/>
<reference evidence="7 8" key="1">
    <citation type="submission" date="2020-08" db="EMBL/GenBank/DDBJ databases">
        <title>Functional genomics of gut bacteria from endangered species of beetles.</title>
        <authorList>
            <person name="Carlos-Shanley C."/>
        </authorList>
    </citation>
    <scope>NUCLEOTIDE SEQUENCE [LARGE SCALE GENOMIC DNA]</scope>
    <source>
        <strain evidence="7 8">S00245</strain>
    </source>
</reference>
<evidence type="ECO:0000313" key="8">
    <source>
        <dbReference type="Proteomes" id="UP000555448"/>
    </source>
</evidence>
<dbReference type="PROSITE" id="PS51257">
    <property type="entry name" value="PROKAR_LIPOPROTEIN"/>
    <property type="match status" value="1"/>
</dbReference>
<evidence type="ECO:0000256" key="1">
    <source>
        <dbReference type="ARBA" id="ARBA00007261"/>
    </source>
</evidence>
<sequence>MRHLTTAALPALAAALALSACAQTTASSPASTPPPAAQAALPKDLVAAVDIPFEKFTLANGLTVIVHTDRKAPVVGVTTYYRVGSKHEPRGKTGFAHLYEHLFFGGSANVPSFDIPLEAAGSTPTNGSTWYDRTNYVETVPTGALPLALFMEADRMGHLLPAVTQDKLDKQRGVVQNEKRQGDNEPYGLMSYAVGEGLFPVGHPYRHETIGSMADLDAATLGDVRKWFTDHYGPNNVVLALSGDIDAATARPMVEKYFGAIPRGPEVRPVQAAPVTLTAPSSREMTDRVPVTRITRNWSGPGLNDADAPALEIGLHVLGGLASSRLDNALVRGKEVAVSVTASAQTFEQVSFLQATMDVKPGVDRKQAEAAFDQVIADYVQQGPNEDEVRRAVMSVISGEIGGLEVVGGMGGKGATLAEGELYSNDPAKYKQDLARMAALTPADVRTALQRWLSRPVVSVAVVPGERTESGETKGGWGDEDSTRPPPADPKAPAAKLPPAPKLSEPPVAPIADLDFPTVEHATLSNGIPVALARRTAIPKVALSIAFDAGFAADSLDTPGTQALMLAALEEGTTTRDATAIAEEQERLGASISSGGSQDRSNVGLSALTANLAPSLALLADVVLHPAFRPADVARVRNQQLTALQQVQASPQALAQRTLDGLVYGAHPYALPSDGLGTPAAVAALTPEALRAAHAKWLRPDLARITVVGDITMAQLKPMLEATFSGWKAPAAPAPRKALDAPLPVQQARIVVLDRPASPQSFIAAGRALPIKGTTQGTEALNLANDVLGGGFLSRLNGDLREDKGWSYGVYSAVSRPVGPRTLLVSAPVQTDKTGASVKAILADMAAFPAKAPPTPVELQRVTEGAIRGMPNSFQTNGSVLQAIENNERLGRPDDYYETLASTYRTIGSPAIEAAARQYLQPDGMTIVIVGDRKAVEPQLKGLPMPIEYHAAPALAGESAAATETKDTSQ</sequence>
<accession>A0A7W7KCE8</accession>
<evidence type="ECO:0000259" key="6">
    <source>
        <dbReference type="Pfam" id="PF05193"/>
    </source>
</evidence>
<dbReference type="Pfam" id="PF00675">
    <property type="entry name" value="Peptidase_M16"/>
    <property type="match status" value="2"/>
</dbReference>
<dbReference type="Gene3D" id="3.30.830.10">
    <property type="entry name" value="Metalloenzyme, LuxS/M16 peptidase-like"/>
    <property type="match status" value="4"/>
</dbReference>
<dbReference type="GO" id="GO:0008237">
    <property type="term" value="F:metallopeptidase activity"/>
    <property type="evidence" value="ECO:0007669"/>
    <property type="project" value="UniProtKB-KW"/>
</dbReference>
<dbReference type="InterPro" id="IPR050361">
    <property type="entry name" value="MPP/UQCRC_Complex"/>
</dbReference>
<dbReference type="GO" id="GO:0046872">
    <property type="term" value="F:metal ion binding"/>
    <property type="evidence" value="ECO:0007669"/>
    <property type="project" value="InterPro"/>
</dbReference>
<keyword evidence="2" id="KW-0482">Metalloprotease</keyword>
<keyword evidence="2" id="KW-0645">Protease</keyword>
<dbReference type="SUPFAM" id="SSF63411">
    <property type="entry name" value="LuxS/MPP-like metallohydrolase"/>
    <property type="match status" value="4"/>
</dbReference>
<dbReference type="InterPro" id="IPR011765">
    <property type="entry name" value="Pept_M16_N"/>
</dbReference>
<dbReference type="EMBL" id="JACHLR010000018">
    <property type="protein sequence ID" value="MBB4860262.1"/>
    <property type="molecule type" value="Genomic_DNA"/>
</dbReference>
<gene>
    <name evidence="7" type="ORF">HNO88_003604</name>
</gene>
<dbReference type="PANTHER" id="PTHR11851">
    <property type="entry name" value="METALLOPROTEASE"/>
    <property type="match status" value="1"/>
</dbReference>
<feature type="compositionally biased region" description="Pro residues" evidence="3">
    <location>
        <begin position="484"/>
        <end position="501"/>
    </location>
</feature>
<evidence type="ECO:0000256" key="3">
    <source>
        <dbReference type="SAM" id="MobiDB-lite"/>
    </source>
</evidence>
<keyword evidence="4" id="KW-0732">Signal</keyword>
<evidence type="ECO:0000256" key="4">
    <source>
        <dbReference type="SAM" id="SignalP"/>
    </source>
</evidence>
<feature type="domain" description="Peptidase M16 N-terminal" evidence="5">
    <location>
        <begin position="64"/>
        <end position="186"/>
    </location>
</feature>
<dbReference type="InterPro" id="IPR007863">
    <property type="entry name" value="Peptidase_M16_C"/>
</dbReference>
<protein>
    <submittedName>
        <fullName evidence="7">Putative Zn-dependent peptidase</fullName>
    </submittedName>
</protein>
<keyword evidence="8" id="KW-1185">Reference proteome</keyword>
<feature type="chain" id="PRO_5031289803" evidence="4">
    <location>
        <begin position="23"/>
        <end position="970"/>
    </location>
</feature>
<evidence type="ECO:0000313" key="7">
    <source>
        <dbReference type="EMBL" id="MBB4860262.1"/>
    </source>
</evidence>
<name>A0A7W7KCE8_9SPHN</name>
<evidence type="ECO:0000259" key="5">
    <source>
        <dbReference type="Pfam" id="PF00675"/>
    </source>
</evidence>
<feature type="signal peptide" evidence="4">
    <location>
        <begin position="1"/>
        <end position="22"/>
    </location>
</feature>
<organism evidence="7 8">
    <name type="scientific">Novosphingobium chloroacetimidivorans</name>
    <dbReference type="NCBI Taxonomy" id="1428314"/>
    <lineage>
        <taxon>Bacteria</taxon>
        <taxon>Pseudomonadati</taxon>
        <taxon>Pseudomonadota</taxon>
        <taxon>Alphaproteobacteria</taxon>
        <taxon>Sphingomonadales</taxon>
        <taxon>Sphingomonadaceae</taxon>
        <taxon>Novosphingobium</taxon>
    </lineage>
</organism>
<comment type="caution">
    <text evidence="7">The sequence shown here is derived from an EMBL/GenBank/DDBJ whole genome shotgun (WGS) entry which is preliminary data.</text>
</comment>
<dbReference type="Pfam" id="PF05193">
    <property type="entry name" value="Peptidase_M16_C"/>
    <property type="match status" value="2"/>
</dbReference>
<comment type="similarity">
    <text evidence="1">Belongs to the peptidase M16 family.</text>
</comment>
<feature type="domain" description="Peptidase M16 C-terminal" evidence="6">
    <location>
        <begin position="685"/>
        <end position="862"/>
    </location>
</feature>
<keyword evidence="2" id="KW-0378">Hydrolase</keyword>
<dbReference type="AlphaFoldDB" id="A0A7W7KCE8"/>
<feature type="region of interest" description="Disordered" evidence="3">
    <location>
        <begin position="464"/>
        <end position="508"/>
    </location>
</feature>
<evidence type="ECO:0000256" key="2">
    <source>
        <dbReference type="ARBA" id="ARBA00023049"/>
    </source>
</evidence>
<feature type="domain" description="Peptidase M16 N-terminal" evidence="5">
    <location>
        <begin position="530"/>
        <end position="666"/>
    </location>
</feature>
<dbReference type="InterPro" id="IPR011249">
    <property type="entry name" value="Metalloenz_LuxS/M16"/>
</dbReference>